<dbReference type="AlphaFoldDB" id="A0A2T3B244"/>
<dbReference type="SUPFAM" id="SSF52047">
    <property type="entry name" value="RNI-like"/>
    <property type="match status" value="1"/>
</dbReference>
<sequence length="421" mass="47434">MALEPVDIFPYELKRLIYDASDLSTLKALRCVSKAWASVGADLLLLPTFSLRSYAHDLSRLLSISRSAVVGPRAAHTVSTLIFQSNGWDPRYFRNIVCNRHELRREYETLDFVPTEAEQQALAELDAVAAQHDLDEKLARDEERLVRALQAVPNVHSITIACENPFRHRLLRKVWDEYALAAYHRSVHPQTEQLWRILRAARSAGLHILHFRHQQLLSPFFLDDALSLPPGALGSLSRLHSLHLDISDLAGVFSRSAQARDRLRDLIASAPLLTTLSISFESLDTVPLTFLPLGSSSSKLHTLTLSSPLIHPPTFLSYLSSHPFLTRLRLRSASLTHGSWHAFLSDLRSLLGAQLQAFQLSGVLRGAEGTDGEGETWMLWPFYDEEWRVMEGRGEKASLIERFVIKGEKWPMGLEHGVAYL</sequence>
<evidence type="ECO:0000313" key="1">
    <source>
        <dbReference type="EMBL" id="PSS18631.1"/>
    </source>
</evidence>
<organism evidence="1 2">
    <name type="scientific">Amorphotheca resinae ATCC 22711</name>
    <dbReference type="NCBI Taxonomy" id="857342"/>
    <lineage>
        <taxon>Eukaryota</taxon>
        <taxon>Fungi</taxon>
        <taxon>Dikarya</taxon>
        <taxon>Ascomycota</taxon>
        <taxon>Pezizomycotina</taxon>
        <taxon>Leotiomycetes</taxon>
        <taxon>Helotiales</taxon>
        <taxon>Amorphothecaceae</taxon>
        <taxon>Amorphotheca</taxon>
    </lineage>
</organism>
<dbReference type="RefSeq" id="XP_024720983.1">
    <property type="nucleotide sequence ID" value="XM_024864038.1"/>
</dbReference>
<evidence type="ECO:0008006" key="3">
    <source>
        <dbReference type="Google" id="ProtNLM"/>
    </source>
</evidence>
<evidence type="ECO:0000313" key="2">
    <source>
        <dbReference type="Proteomes" id="UP000241818"/>
    </source>
</evidence>
<keyword evidence="2" id="KW-1185">Reference proteome</keyword>
<protein>
    <recommendedName>
        <fullName evidence="3">F-box domain-containing protein</fullName>
    </recommendedName>
</protein>
<gene>
    <name evidence="1" type="ORF">M430DRAFT_19231</name>
</gene>
<dbReference type="EMBL" id="KZ679011">
    <property type="protein sequence ID" value="PSS18631.1"/>
    <property type="molecule type" value="Genomic_DNA"/>
</dbReference>
<dbReference type="Gene3D" id="3.80.10.10">
    <property type="entry name" value="Ribonuclease Inhibitor"/>
    <property type="match status" value="1"/>
</dbReference>
<dbReference type="InterPro" id="IPR032675">
    <property type="entry name" value="LRR_dom_sf"/>
</dbReference>
<accession>A0A2T3B244</accession>
<dbReference type="OrthoDB" id="5224238at2759"/>
<reference evidence="1 2" key="1">
    <citation type="journal article" date="2018" name="New Phytol.">
        <title>Comparative genomics and transcriptomics depict ericoid mycorrhizal fungi as versatile saprotrophs and plant mutualists.</title>
        <authorList>
            <person name="Martino E."/>
            <person name="Morin E."/>
            <person name="Grelet G.A."/>
            <person name="Kuo A."/>
            <person name="Kohler A."/>
            <person name="Daghino S."/>
            <person name="Barry K.W."/>
            <person name="Cichocki N."/>
            <person name="Clum A."/>
            <person name="Dockter R.B."/>
            <person name="Hainaut M."/>
            <person name="Kuo R.C."/>
            <person name="LaButti K."/>
            <person name="Lindahl B.D."/>
            <person name="Lindquist E.A."/>
            <person name="Lipzen A."/>
            <person name="Khouja H.R."/>
            <person name="Magnuson J."/>
            <person name="Murat C."/>
            <person name="Ohm R.A."/>
            <person name="Singer S.W."/>
            <person name="Spatafora J.W."/>
            <person name="Wang M."/>
            <person name="Veneault-Fourrey C."/>
            <person name="Henrissat B."/>
            <person name="Grigoriev I.V."/>
            <person name="Martin F.M."/>
            <person name="Perotto S."/>
        </authorList>
    </citation>
    <scope>NUCLEOTIDE SEQUENCE [LARGE SCALE GENOMIC DNA]</scope>
    <source>
        <strain evidence="1 2">ATCC 22711</strain>
    </source>
</reference>
<dbReference type="InParanoid" id="A0A2T3B244"/>
<dbReference type="Proteomes" id="UP000241818">
    <property type="component" value="Unassembled WGS sequence"/>
</dbReference>
<name>A0A2T3B244_AMORE</name>
<dbReference type="GeneID" id="36572119"/>
<proteinExistence type="predicted"/>